<evidence type="ECO:0000313" key="2">
    <source>
        <dbReference type="EMBL" id="KPP62304.1"/>
    </source>
</evidence>
<dbReference type="AlphaFoldDB" id="A0A0P7UKV0"/>
<proteinExistence type="predicted"/>
<dbReference type="Proteomes" id="UP000034805">
    <property type="component" value="Unassembled WGS sequence"/>
</dbReference>
<feature type="region of interest" description="Disordered" evidence="1">
    <location>
        <begin position="46"/>
        <end position="92"/>
    </location>
</feature>
<sequence length="127" mass="13826">MPVHLCFAESRSDKSKKLFRHYTVGSYDSFEAPRFSTFALPPRNALGLTDEAPLNRPSESSLAHGRHDKELGGSEAPSVSAQQRSEERCGTRRAAKASLTTVGGAALDFPSDWTQVGCVPSLLVWSF</sequence>
<name>A0A0P7UKV0_SCLFO</name>
<dbReference type="EMBL" id="JARO02008802">
    <property type="protein sequence ID" value="KPP62304.1"/>
    <property type="molecule type" value="Genomic_DNA"/>
</dbReference>
<protein>
    <submittedName>
        <fullName evidence="2">Uncharacterized protein</fullName>
    </submittedName>
</protein>
<reference evidence="2 3" key="1">
    <citation type="submission" date="2015-08" db="EMBL/GenBank/DDBJ databases">
        <title>The genome of the Asian arowana (Scleropages formosus).</title>
        <authorList>
            <person name="Tan M.H."/>
            <person name="Gan H.M."/>
            <person name="Croft L.J."/>
            <person name="Austin C.M."/>
        </authorList>
    </citation>
    <scope>NUCLEOTIDE SEQUENCE [LARGE SCALE GENOMIC DNA]</scope>
    <source>
        <strain evidence="2">Aro1</strain>
    </source>
</reference>
<evidence type="ECO:0000256" key="1">
    <source>
        <dbReference type="SAM" id="MobiDB-lite"/>
    </source>
</evidence>
<organism evidence="2 3">
    <name type="scientific">Scleropages formosus</name>
    <name type="common">Asian bonytongue</name>
    <name type="synonym">Osteoglossum formosum</name>
    <dbReference type="NCBI Taxonomy" id="113540"/>
    <lineage>
        <taxon>Eukaryota</taxon>
        <taxon>Metazoa</taxon>
        <taxon>Chordata</taxon>
        <taxon>Craniata</taxon>
        <taxon>Vertebrata</taxon>
        <taxon>Euteleostomi</taxon>
        <taxon>Actinopterygii</taxon>
        <taxon>Neopterygii</taxon>
        <taxon>Teleostei</taxon>
        <taxon>Osteoglossocephala</taxon>
        <taxon>Osteoglossomorpha</taxon>
        <taxon>Osteoglossiformes</taxon>
        <taxon>Osteoglossidae</taxon>
        <taxon>Scleropages</taxon>
    </lineage>
</organism>
<evidence type="ECO:0000313" key="3">
    <source>
        <dbReference type="Proteomes" id="UP000034805"/>
    </source>
</evidence>
<gene>
    <name evidence="2" type="ORF">Z043_119521</name>
</gene>
<accession>A0A0P7UKV0</accession>
<comment type="caution">
    <text evidence="2">The sequence shown here is derived from an EMBL/GenBank/DDBJ whole genome shotgun (WGS) entry which is preliminary data.</text>
</comment>